<evidence type="ECO:0000313" key="2">
    <source>
        <dbReference type="Proteomes" id="UP001314169"/>
    </source>
</evidence>
<protein>
    <submittedName>
        <fullName evidence="1">Uncharacterized protein</fullName>
    </submittedName>
</protein>
<sequence>MLCSFQFNTSVSRLTTHMGASWWSSNEFLQCIEVVLCLAIISTALQKLHKCVTKNTTELPLSSCPLGLGLTLSEEKFQLDLVLLIYALID</sequence>
<evidence type="ECO:0000313" key="1">
    <source>
        <dbReference type="EMBL" id="CAK6433042.1"/>
    </source>
</evidence>
<dbReference type="EMBL" id="OY882858">
    <property type="protein sequence ID" value="CAK6433042.1"/>
    <property type="molecule type" value="Genomic_DNA"/>
</dbReference>
<dbReference type="Proteomes" id="UP001314169">
    <property type="component" value="Chromosome 1"/>
</dbReference>
<accession>A0ABN9ZA04</accession>
<name>A0ABN9ZA04_PIPNA</name>
<reference evidence="1" key="1">
    <citation type="submission" date="2023-12" db="EMBL/GenBank/DDBJ databases">
        <authorList>
            <person name="Brown T."/>
        </authorList>
    </citation>
    <scope>NUCLEOTIDE SEQUENCE</scope>
</reference>
<organism evidence="1 2">
    <name type="scientific">Pipistrellus nathusii</name>
    <name type="common">Nathusius' pipistrelle</name>
    <dbReference type="NCBI Taxonomy" id="59473"/>
    <lineage>
        <taxon>Eukaryota</taxon>
        <taxon>Metazoa</taxon>
        <taxon>Chordata</taxon>
        <taxon>Craniata</taxon>
        <taxon>Vertebrata</taxon>
        <taxon>Euteleostomi</taxon>
        <taxon>Mammalia</taxon>
        <taxon>Eutheria</taxon>
        <taxon>Laurasiatheria</taxon>
        <taxon>Chiroptera</taxon>
        <taxon>Yangochiroptera</taxon>
        <taxon>Vespertilionidae</taxon>
        <taxon>Pipistrellus</taxon>
    </lineage>
</organism>
<keyword evidence="2" id="KW-1185">Reference proteome</keyword>
<gene>
    <name evidence="1" type="ORF">MPIPNATIZW_LOCUS1348</name>
</gene>
<proteinExistence type="predicted"/>